<sequence length="152" mass="16754">GRLPFKWMPPEALTCGQYTMKSDVWSYGVVLWEITTMGASPYPGVPINSLLEMLKSGYRMAMPKDCPDHLYEMMQNCWLEKSVDRPTFSELGSTCERLLNYGTDLSVDSLANSSGPSSPSSSSELSIPLNPVKHIVFTTSNPTYGTAETSNV</sequence>
<dbReference type="PROSITE" id="PS50011">
    <property type="entry name" value="PROTEIN_KINASE_DOM"/>
    <property type="match status" value="1"/>
</dbReference>
<keyword evidence="2" id="KW-1185">Reference proteome</keyword>
<organism evidence="2 3">
    <name type="scientific">Priapulus caudatus</name>
    <name type="common">Priapulid worm</name>
    <dbReference type="NCBI Taxonomy" id="37621"/>
    <lineage>
        <taxon>Eukaryota</taxon>
        <taxon>Metazoa</taxon>
        <taxon>Ecdysozoa</taxon>
        <taxon>Scalidophora</taxon>
        <taxon>Priapulida</taxon>
        <taxon>Priapulimorpha</taxon>
        <taxon>Priapulimorphida</taxon>
        <taxon>Priapulidae</taxon>
        <taxon>Priapulus</taxon>
    </lineage>
</organism>
<gene>
    <name evidence="3" type="primary">LOC106817701</name>
</gene>
<evidence type="ECO:0000313" key="3">
    <source>
        <dbReference type="RefSeq" id="XP_014677880.1"/>
    </source>
</evidence>
<dbReference type="Pfam" id="PF07714">
    <property type="entry name" value="PK_Tyr_Ser-Thr"/>
    <property type="match status" value="1"/>
</dbReference>
<dbReference type="InterPro" id="IPR011009">
    <property type="entry name" value="Kinase-like_dom_sf"/>
</dbReference>
<dbReference type="InterPro" id="IPR000719">
    <property type="entry name" value="Prot_kinase_dom"/>
</dbReference>
<dbReference type="RefSeq" id="XP_014677880.1">
    <property type="nucleotide sequence ID" value="XM_014822394.1"/>
</dbReference>
<name>A0ABM1F0A9_PRICU</name>
<dbReference type="SUPFAM" id="SSF56112">
    <property type="entry name" value="Protein kinase-like (PK-like)"/>
    <property type="match status" value="1"/>
</dbReference>
<feature type="non-terminal residue" evidence="3">
    <location>
        <position position="1"/>
    </location>
</feature>
<dbReference type="Gene3D" id="1.10.510.10">
    <property type="entry name" value="Transferase(Phosphotransferase) domain 1"/>
    <property type="match status" value="1"/>
</dbReference>
<dbReference type="InterPro" id="IPR020635">
    <property type="entry name" value="Tyr_kinase_cat_dom"/>
</dbReference>
<dbReference type="PANTHER" id="PTHR24416">
    <property type="entry name" value="TYROSINE-PROTEIN KINASE RECEPTOR"/>
    <property type="match status" value="1"/>
</dbReference>
<dbReference type="GeneID" id="106817701"/>
<feature type="domain" description="Protein kinase" evidence="1">
    <location>
        <begin position="1"/>
        <end position="99"/>
    </location>
</feature>
<dbReference type="PANTHER" id="PTHR24416:SF622">
    <property type="entry name" value="PROTEIN KINASE DOMAIN-CONTAINING PROTEIN"/>
    <property type="match status" value="1"/>
</dbReference>
<dbReference type="SMART" id="SM00219">
    <property type="entry name" value="TyrKc"/>
    <property type="match status" value="1"/>
</dbReference>
<proteinExistence type="predicted"/>
<protein>
    <submittedName>
        <fullName evidence="3">Tyrosine-protein kinase receptor Tie-1-like</fullName>
    </submittedName>
</protein>
<dbReference type="InterPro" id="IPR050122">
    <property type="entry name" value="RTK"/>
</dbReference>
<dbReference type="Proteomes" id="UP000695022">
    <property type="component" value="Unplaced"/>
</dbReference>
<evidence type="ECO:0000313" key="2">
    <source>
        <dbReference type="Proteomes" id="UP000695022"/>
    </source>
</evidence>
<dbReference type="PRINTS" id="PR00109">
    <property type="entry name" value="TYRKINASE"/>
</dbReference>
<reference evidence="3" key="1">
    <citation type="submission" date="2025-08" db="UniProtKB">
        <authorList>
            <consortium name="RefSeq"/>
        </authorList>
    </citation>
    <scope>IDENTIFICATION</scope>
</reference>
<accession>A0ABM1F0A9</accession>
<evidence type="ECO:0000259" key="1">
    <source>
        <dbReference type="PROSITE" id="PS50011"/>
    </source>
</evidence>
<dbReference type="InterPro" id="IPR001245">
    <property type="entry name" value="Ser-Thr/Tyr_kinase_cat_dom"/>
</dbReference>